<organism evidence="1 2">
    <name type="scientific">Caerostris darwini</name>
    <dbReference type="NCBI Taxonomy" id="1538125"/>
    <lineage>
        <taxon>Eukaryota</taxon>
        <taxon>Metazoa</taxon>
        <taxon>Ecdysozoa</taxon>
        <taxon>Arthropoda</taxon>
        <taxon>Chelicerata</taxon>
        <taxon>Arachnida</taxon>
        <taxon>Araneae</taxon>
        <taxon>Araneomorphae</taxon>
        <taxon>Entelegynae</taxon>
        <taxon>Araneoidea</taxon>
        <taxon>Araneidae</taxon>
        <taxon>Caerostris</taxon>
    </lineage>
</organism>
<protein>
    <submittedName>
        <fullName evidence="1">Uncharacterized protein</fullName>
    </submittedName>
</protein>
<dbReference type="AlphaFoldDB" id="A0AAV4QLP6"/>
<accession>A0AAV4QLP6</accession>
<proteinExistence type="predicted"/>
<gene>
    <name evidence="1" type="ORF">CDAR_550961</name>
</gene>
<dbReference type="Proteomes" id="UP001054837">
    <property type="component" value="Unassembled WGS sequence"/>
</dbReference>
<evidence type="ECO:0000313" key="2">
    <source>
        <dbReference type="Proteomes" id="UP001054837"/>
    </source>
</evidence>
<reference evidence="1 2" key="1">
    <citation type="submission" date="2021-06" db="EMBL/GenBank/DDBJ databases">
        <title>Caerostris darwini draft genome.</title>
        <authorList>
            <person name="Kono N."/>
            <person name="Arakawa K."/>
        </authorList>
    </citation>
    <scope>NUCLEOTIDE SEQUENCE [LARGE SCALE GENOMIC DNA]</scope>
</reference>
<evidence type="ECO:0000313" key="1">
    <source>
        <dbReference type="EMBL" id="GIY10105.1"/>
    </source>
</evidence>
<comment type="caution">
    <text evidence="1">The sequence shown here is derived from an EMBL/GenBank/DDBJ whole genome shotgun (WGS) entry which is preliminary data.</text>
</comment>
<sequence>MPNNENFSSNPTSRKALGMKVWKVYIHHKNVEILLKDTRRRKDDAGKQQKGLSRAMMDCWQEDGRGHGLSDDLCITS</sequence>
<keyword evidence="2" id="KW-1185">Reference proteome</keyword>
<name>A0AAV4QLP6_9ARAC</name>
<dbReference type="EMBL" id="BPLQ01004710">
    <property type="protein sequence ID" value="GIY10105.1"/>
    <property type="molecule type" value="Genomic_DNA"/>
</dbReference>